<feature type="transmembrane region" description="Helical" evidence="1">
    <location>
        <begin position="12"/>
        <end position="31"/>
    </location>
</feature>
<keyword evidence="1" id="KW-0812">Transmembrane</keyword>
<dbReference type="AlphaFoldDB" id="A0A5M9ZGY8"/>
<name>A0A5M9ZGY8_9BIFI</name>
<evidence type="ECO:0000256" key="1">
    <source>
        <dbReference type="SAM" id="Phobius"/>
    </source>
</evidence>
<dbReference type="EMBL" id="RZJP01000001">
    <property type="protein sequence ID" value="KAA8817732.1"/>
    <property type="molecule type" value="Genomic_DNA"/>
</dbReference>
<accession>A0A5M9ZGY8</accession>
<keyword evidence="1" id="KW-1133">Transmembrane helix</keyword>
<proteinExistence type="predicted"/>
<reference evidence="2 3" key="1">
    <citation type="journal article" date="2019" name="Syst. Appl. Microbiol.">
        <title>Characterization of Bifidobacterium species in feaces of the Egyptian fruit bat: Description of B. vespertilionis sp. nov. and B. rousetti sp. nov.</title>
        <authorList>
            <person name="Modesto M."/>
            <person name="Satti M."/>
            <person name="Watanabe K."/>
            <person name="Puglisi E."/>
            <person name="Morelli L."/>
            <person name="Huang C.-H."/>
            <person name="Liou J.-S."/>
            <person name="Miyashita M."/>
            <person name="Tamura T."/>
            <person name="Saito S."/>
            <person name="Mori K."/>
            <person name="Huang L."/>
            <person name="Sciavilla P."/>
            <person name="Sandri C."/>
            <person name="Spiezio C."/>
            <person name="Vitali F."/>
            <person name="Cavalieri D."/>
            <person name="Perpetuini G."/>
            <person name="Tofalo R."/>
            <person name="Bonetti A."/>
            <person name="Arita M."/>
            <person name="Mattarelli P."/>
        </authorList>
    </citation>
    <scope>NUCLEOTIDE SEQUENCE [LARGE SCALE GENOMIC DNA]</scope>
    <source>
        <strain evidence="2 3">RST27</strain>
    </source>
</reference>
<evidence type="ECO:0000313" key="2">
    <source>
        <dbReference type="EMBL" id="KAA8817732.1"/>
    </source>
</evidence>
<comment type="caution">
    <text evidence="2">The sequence shown here is derived from an EMBL/GenBank/DDBJ whole genome shotgun (WGS) entry which is preliminary data.</text>
</comment>
<keyword evidence="1" id="KW-0472">Membrane</keyword>
<sequence length="61" mass="6888">MGHPLESGRTMWWMVVVAVCVSGGVLAYVLCRAARLGDEIGARLHERREADRRCDVEEDCR</sequence>
<organism evidence="2 3">
    <name type="scientific">Bifidobacterium callitrichos</name>
    <dbReference type="NCBI Taxonomy" id="762209"/>
    <lineage>
        <taxon>Bacteria</taxon>
        <taxon>Bacillati</taxon>
        <taxon>Actinomycetota</taxon>
        <taxon>Actinomycetes</taxon>
        <taxon>Bifidobacteriales</taxon>
        <taxon>Bifidobacteriaceae</taxon>
        <taxon>Bifidobacterium</taxon>
    </lineage>
</organism>
<gene>
    <name evidence="2" type="ORF">EMB92_04170</name>
</gene>
<protein>
    <submittedName>
        <fullName evidence="2">Uncharacterized protein</fullName>
    </submittedName>
</protein>
<evidence type="ECO:0000313" key="3">
    <source>
        <dbReference type="Proteomes" id="UP000326060"/>
    </source>
</evidence>
<dbReference type="Proteomes" id="UP000326060">
    <property type="component" value="Unassembled WGS sequence"/>
</dbReference>